<dbReference type="SUPFAM" id="SSF55785">
    <property type="entry name" value="PYP-like sensor domain (PAS domain)"/>
    <property type="match status" value="2"/>
</dbReference>
<dbReference type="SUPFAM" id="SSF55781">
    <property type="entry name" value="GAF domain-like"/>
    <property type="match status" value="1"/>
</dbReference>
<dbReference type="InterPro" id="IPR000700">
    <property type="entry name" value="PAS-assoc_C"/>
</dbReference>
<evidence type="ECO:0000256" key="7">
    <source>
        <dbReference type="PROSITE-ProRule" id="PRU00169"/>
    </source>
</evidence>
<feature type="domain" description="Histidine kinase" evidence="8">
    <location>
        <begin position="578"/>
        <end position="772"/>
    </location>
</feature>
<dbReference type="Gene3D" id="3.30.450.20">
    <property type="entry name" value="PAS domain"/>
    <property type="match status" value="2"/>
</dbReference>
<dbReference type="InterPro" id="IPR001610">
    <property type="entry name" value="PAC"/>
</dbReference>
<dbReference type="AlphaFoldDB" id="A0A7D5GSC9"/>
<comment type="caution">
    <text evidence="7">Lacks conserved residue(s) required for the propagation of feature annotation.</text>
</comment>
<dbReference type="InterPro" id="IPR000014">
    <property type="entry name" value="PAS"/>
</dbReference>
<dbReference type="SMART" id="SM00086">
    <property type="entry name" value="PAC"/>
    <property type="match status" value="1"/>
</dbReference>
<dbReference type="EMBL" id="CP058601">
    <property type="protein sequence ID" value="QLG49189.1"/>
    <property type="molecule type" value="Genomic_DNA"/>
</dbReference>
<keyword evidence="13" id="KW-1185">Reference proteome</keyword>
<comment type="catalytic activity">
    <reaction evidence="1">
        <text>ATP + protein L-histidine = ADP + protein N-phospho-L-histidine.</text>
        <dbReference type="EC" id="2.7.13.3"/>
    </reaction>
</comment>
<keyword evidence="6" id="KW-0902">Two-component regulatory system</keyword>
<dbReference type="CDD" id="cd00130">
    <property type="entry name" value="PAS"/>
    <property type="match status" value="1"/>
</dbReference>
<dbReference type="NCBIfam" id="TIGR00229">
    <property type="entry name" value="sensory_box"/>
    <property type="match status" value="2"/>
</dbReference>
<dbReference type="KEGG" id="haly:HYG82_10135"/>
<dbReference type="InterPro" id="IPR003018">
    <property type="entry name" value="GAF"/>
</dbReference>
<dbReference type="InterPro" id="IPR036890">
    <property type="entry name" value="HATPase_C_sf"/>
</dbReference>
<dbReference type="Pfam" id="PF00989">
    <property type="entry name" value="PAS"/>
    <property type="match status" value="1"/>
</dbReference>
<dbReference type="InterPro" id="IPR029016">
    <property type="entry name" value="GAF-like_dom_sf"/>
</dbReference>
<evidence type="ECO:0000313" key="13">
    <source>
        <dbReference type="Proteomes" id="UP000509241"/>
    </source>
</evidence>
<dbReference type="Gene3D" id="3.30.565.10">
    <property type="entry name" value="Histidine kinase-like ATPase, C-terminal domain"/>
    <property type="match status" value="1"/>
</dbReference>
<dbReference type="Pfam" id="PF02518">
    <property type="entry name" value="HATPase_c"/>
    <property type="match status" value="1"/>
</dbReference>
<dbReference type="InterPro" id="IPR005467">
    <property type="entry name" value="His_kinase_dom"/>
</dbReference>
<evidence type="ECO:0000256" key="2">
    <source>
        <dbReference type="ARBA" id="ARBA00012438"/>
    </source>
</evidence>
<evidence type="ECO:0000259" key="11">
    <source>
        <dbReference type="PROSITE" id="PS50113"/>
    </source>
</evidence>
<organism evidence="12 13">
    <name type="scientific">Natrinema halophilum</name>
    <dbReference type="NCBI Taxonomy" id="1699371"/>
    <lineage>
        <taxon>Archaea</taxon>
        <taxon>Methanobacteriati</taxon>
        <taxon>Methanobacteriota</taxon>
        <taxon>Stenosarchaea group</taxon>
        <taxon>Halobacteria</taxon>
        <taxon>Halobacteriales</taxon>
        <taxon>Natrialbaceae</taxon>
        <taxon>Natrinema</taxon>
    </lineage>
</organism>
<dbReference type="SMART" id="SM00091">
    <property type="entry name" value="PAS"/>
    <property type="match status" value="2"/>
</dbReference>
<dbReference type="SMART" id="SM00387">
    <property type="entry name" value="HATPase_c"/>
    <property type="match status" value="1"/>
</dbReference>
<feature type="domain" description="Response regulatory" evidence="9">
    <location>
        <begin position="14"/>
        <end position="131"/>
    </location>
</feature>
<dbReference type="Pfam" id="PF13188">
    <property type="entry name" value="PAS_8"/>
    <property type="match status" value="1"/>
</dbReference>
<dbReference type="InterPro" id="IPR013767">
    <property type="entry name" value="PAS_fold"/>
</dbReference>
<dbReference type="SMART" id="SM00388">
    <property type="entry name" value="HisKA"/>
    <property type="match status" value="1"/>
</dbReference>
<dbReference type="Gene3D" id="1.10.287.130">
    <property type="match status" value="1"/>
</dbReference>
<keyword evidence="3" id="KW-0597">Phosphoprotein</keyword>
<evidence type="ECO:0000259" key="9">
    <source>
        <dbReference type="PROSITE" id="PS50110"/>
    </source>
</evidence>
<dbReference type="PROSITE" id="PS50109">
    <property type="entry name" value="HIS_KIN"/>
    <property type="match status" value="1"/>
</dbReference>
<feature type="domain" description="PAC" evidence="11">
    <location>
        <begin position="354"/>
        <end position="406"/>
    </location>
</feature>
<sequence length="772" mass="85141">MAVFGTTDSHYHHTVLYLDPDPATRRRTADGIESTANLDVEHVTTPSELRTALTSADEYACVVTEYRLEETDALALYEQLEETGNVSVPFILYTADGNETLASDAITSGLSGYVPRELDDSIERLLAQIRTVVDATKRITETGDDVQSPQVDPETTLQTERDRFAAFFEHSPDPVIVTRRGDPIRIVDVNPTFETVFGYDGSDVTYTTLVDEIVPEGTDPVSLADAVDPGEAMKAEVERLTTDGLTEFRLISFALGIDGDVYEYVIYNDISEQKSRERELERYRTLVETVGDAMYVLDAAGKIEMVNDAMAEQLGVSRENLVGSDPTDYMSDEDVERGREMLREIVEEDGRNWGTYEIQFEPVDGEPYPAEDNVAPMVDDDGNFVGSVGVIRDVSDRKERERRIRRLHDGTRLLMTSTRVEAVAQVASRVARDALDLGINAVYLYDETEDALVPTAVTDRTEKLLGEVTPIEREGGLAWDAYEAGEAIAHGDVRHDPNVQDSETPICSEAHIPIGDEGLFVVGSTEPNDFDEEALALAKILLANVEVAMERARREDELATRTAELERQNDRLDSFASTVSHDLRNPLTIATGHLESLESHIDGEAEKHREEIEWALNRMDDLIENVLTLARSGQRLTTTEPVSLDAVVDQAHRTVDPTLEIVRDEPLPTIEADEDRLLVLFENALRNAREHVGEDVTVTIEGTVDGFAIADDGPGISADERDAVLESGYSTDSDGTGFGLAIVSEVVDAHGWSVAVEESEAGGFRLAISLQN</sequence>
<dbReference type="InterPro" id="IPR001789">
    <property type="entry name" value="Sig_transdc_resp-reg_receiver"/>
</dbReference>
<dbReference type="PROSITE" id="PS50113">
    <property type="entry name" value="PAC"/>
    <property type="match status" value="1"/>
</dbReference>
<dbReference type="GeneID" id="56033652"/>
<dbReference type="PROSITE" id="PS50112">
    <property type="entry name" value="PAS"/>
    <property type="match status" value="1"/>
</dbReference>
<evidence type="ECO:0000259" key="10">
    <source>
        <dbReference type="PROSITE" id="PS50112"/>
    </source>
</evidence>
<accession>A0A7D5GSC9</accession>
<feature type="domain" description="PAS" evidence="10">
    <location>
        <begin position="279"/>
        <end position="349"/>
    </location>
</feature>
<dbReference type="OrthoDB" id="8127at2157"/>
<dbReference type="SMART" id="SM00448">
    <property type="entry name" value="REC"/>
    <property type="match status" value="1"/>
</dbReference>
<reference evidence="12 13" key="1">
    <citation type="submission" date="2020-07" db="EMBL/GenBank/DDBJ databases">
        <authorList>
            <person name="Cui H."/>
        </authorList>
    </citation>
    <scope>NUCLEOTIDE SEQUENCE [LARGE SCALE GENOMIC DNA]</scope>
    <source>
        <strain evidence="12 13">YPL8</strain>
    </source>
</reference>
<name>A0A7D5GSC9_9EURY</name>
<dbReference type="InterPro" id="IPR035965">
    <property type="entry name" value="PAS-like_dom_sf"/>
</dbReference>
<dbReference type="SUPFAM" id="SSF55874">
    <property type="entry name" value="ATPase domain of HSP90 chaperone/DNA topoisomerase II/histidine kinase"/>
    <property type="match status" value="1"/>
</dbReference>
<evidence type="ECO:0000256" key="6">
    <source>
        <dbReference type="ARBA" id="ARBA00023012"/>
    </source>
</evidence>
<evidence type="ECO:0000259" key="8">
    <source>
        <dbReference type="PROSITE" id="PS50109"/>
    </source>
</evidence>
<dbReference type="CDD" id="cd00082">
    <property type="entry name" value="HisKA"/>
    <property type="match status" value="1"/>
</dbReference>
<dbReference type="InterPro" id="IPR003661">
    <property type="entry name" value="HisK_dim/P_dom"/>
</dbReference>
<dbReference type="InterPro" id="IPR011006">
    <property type="entry name" value="CheY-like_superfamily"/>
</dbReference>
<evidence type="ECO:0000256" key="4">
    <source>
        <dbReference type="ARBA" id="ARBA00022679"/>
    </source>
</evidence>
<evidence type="ECO:0000256" key="1">
    <source>
        <dbReference type="ARBA" id="ARBA00000085"/>
    </source>
</evidence>
<evidence type="ECO:0000256" key="5">
    <source>
        <dbReference type="ARBA" id="ARBA00022777"/>
    </source>
</evidence>
<gene>
    <name evidence="12" type="ORF">HYG82_10135</name>
</gene>
<dbReference type="GO" id="GO:0000155">
    <property type="term" value="F:phosphorelay sensor kinase activity"/>
    <property type="evidence" value="ECO:0007669"/>
    <property type="project" value="InterPro"/>
</dbReference>
<dbReference type="SUPFAM" id="SSF47384">
    <property type="entry name" value="Homodimeric domain of signal transducing histidine kinase"/>
    <property type="match status" value="1"/>
</dbReference>
<proteinExistence type="predicted"/>
<dbReference type="PANTHER" id="PTHR43711:SF1">
    <property type="entry name" value="HISTIDINE KINASE 1"/>
    <property type="match status" value="1"/>
</dbReference>
<evidence type="ECO:0000313" key="12">
    <source>
        <dbReference type="EMBL" id="QLG49189.1"/>
    </source>
</evidence>
<dbReference type="Gene3D" id="3.30.450.40">
    <property type="match status" value="1"/>
</dbReference>
<dbReference type="InterPro" id="IPR004358">
    <property type="entry name" value="Sig_transdc_His_kin-like_C"/>
</dbReference>
<dbReference type="PROSITE" id="PS50110">
    <property type="entry name" value="RESPONSE_REGULATORY"/>
    <property type="match status" value="1"/>
</dbReference>
<keyword evidence="4" id="KW-0808">Transferase</keyword>
<dbReference type="Pfam" id="PF00512">
    <property type="entry name" value="HisKA"/>
    <property type="match status" value="1"/>
</dbReference>
<evidence type="ECO:0000256" key="3">
    <source>
        <dbReference type="ARBA" id="ARBA00022553"/>
    </source>
</evidence>
<dbReference type="Proteomes" id="UP000509241">
    <property type="component" value="Chromosome"/>
</dbReference>
<dbReference type="GO" id="GO:0006355">
    <property type="term" value="P:regulation of DNA-templated transcription"/>
    <property type="evidence" value="ECO:0007669"/>
    <property type="project" value="InterPro"/>
</dbReference>
<dbReference type="Gene3D" id="3.40.50.2300">
    <property type="match status" value="1"/>
</dbReference>
<dbReference type="RefSeq" id="WP_179260924.1">
    <property type="nucleotide sequence ID" value="NZ_CP058601.1"/>
</dbReference>
<dbReference type="SUPFAM" id="SSF52172">
    <property type="entry name" value="CheY-like"/>
    <property type="match status" value="1"/>
</dbReference>
<dbReference type="InterPro" id="IPR050736">
    <property type="entry name" value="Sensor_HK_Regulatory"/>
</dbReference>
<dbReference type="PANTHER" id="PTHR43711">
    <property type="entry name" value="TWO-COMPONENT HISTIDINE KINASE"/>
    <property type="match status" value="1"/>
</dbReference>
<keyword evidence="5" id="KW-0418">Kinase</keyword>
<protein>
    <recommendedName>
        <fullName evidence="2">histidine kinase</fullName>
        <ecNumber evidence="2">2.7.13.3</ecNumber>
    </recommendedName>
</protein>
<dbReference type="PRINTS" id="PR00344">
    <property type="entry name" value="BCTRLSENSOR"/>
</dbReference>
<dbReference type="Pfam" id="PF13185">
    <property type="entry name" value="GAF_2"/>
    <property type="match status" value="1"/>
</dbReference>
<dbReference type="SMART" id="SM00065">
    <property type="entry name" value="GAF"/>
    <property type="match status" value="1"/>
</dbReference>
<dbReference type="EC" id="2.7.13.3" evidence="2"/>
<dbReference type="InterPro" id="IPR036097">
    <property type="entry name" value="HisK_dim/P_sf"/>
</dbReference>
<dbReference type="InterPro" id="IPR003594">
    <property type="entry name" value="HATPase_dom"/>
</dbReference>